<dbReference type="FunFam" id="2.60.40.10:FF:000495">
    <property type="entry name" value="Periplasmic beta-glucosidase"/>
    <property type="match status" value="1"/>
</dbReference>
<dbReference type="InterPro" id="IPR002772">
    <property type="entry name" value="Glyco_hydro_3_C"/>
</dbReference>
<protein>
    <submittedName>
        <fullName evidence="5">Beta-glucosidase</fullName>
    </submittedName>
</protein>
<dbReference type="Proteomes" id="UP000182248">
    <property type="component" value="Unassembled WGS sequence"/>
</dbReference>
<dbReference type="InterPro" id="IPR051915">
    <property type="entry name" value="Cellulose_Degrad_GH3"/>
</dbReference>
<evidence type="ECO:0000256" key="2">
    <source>
        <dbReference type="ARBA" id="ARBA00022801"/>
    </source>
</evidence>
<dbReference type="PRINTS" id="PR00133">
    <property type="entry name" value="GLHYDRLASE3"/>
</dbReference>
<feature type="chain" id="PRO_5012588794" evidence="3">
    <location>
        <begin position="22"/>
        <end position="800"/>
    </location>
</feature>
<dbReference type="STRING" id="1150368.SAMN02927921_01194"/>
<gene>
    <name evidence="5" type="ORF">SAMN02927921_01194</name>
</gene>
<dbReference type="SUPFAM" id="SSF52279">
    <property type="entry name" value="Beta-D-glucan exohydrolase, C-terminal domain"/>
    <property type="match status" value="1"/>
</dbReference>
<dbReference type="SUPFAM" id="SSF51445">
    <property type="entry name" value="(Trans)glycosidases"/>
    <property type="match status" value="1"/>
</dbReference>
<dbReference type="Pfam" id="PF01915">
    <property type="entry name" value="Glyco_hydro_3_C"/>
    <property type="match status" value="1"/>
</dbReference>
<dbReference type="PANTHER" id="PTHR30620:SF123">
    <property type="entry name" value="BETA-XYLOSIDASE"/>
    <property type="match status" value="1"/>
</dbReference>
<feature type="signal peptide" evidence="3">
    <location>
        <begin position="1"/>
        <end position="21"/>
    </location>
</feature>
<name>A0A1K1NDS2_9FLAO</name>
<dbReference type="EMBL" id="FPJE01000005">
    <property type="protein sequence ID" value="SFW33608.1"/>
    <property type="molecule type" value="Genomic_DNA"/>
</dbReference>
<comment type="similarity">
    <text evidence="1">Belongs to the glycosyl hydrolase 3 family.</text>
</comment>
<evidence type="ECO:0000313" key="6">
    <source>
        <dbReference type="Proteomes" id="UP000182248"/>
    </source>
</evidence>
<evidence type="ECO:0000259" key="4">
    <source>
        <dbReference type="SMART" id="SM01217"/>
    </source>
</evidence>
<dbReference type="InterPro" id="IPR036881">
    <property type="entry name" value="Glyco_hydro_3_C_sf"/>
</dbReference>
<dbReference type="RefSeq" id="WP_072316445.1">
    <property type="nucleotide sequence ID" value="NZ_FPJE01000005.1"/>
</dbReference>
<evidence type="ECO:0000256" key="1">
    <source>
        <dbReference type="ARBA" id="ARBA00005336"/>
    </source>
</evidence>
<evidence type="ECO:0000313" key="5">
    <source>
        <dbReference type="EMBL" id="SFW33608.1"/>
    </source>
</evidence>
<dbReference type="AlphaFoldDB" id="A0A1K1NDS2"/>
<keyword evidence="2" id="KW-0378">Hydrolase</keyword>
<dbReference type="Pfam" id="PF00933">
    <property type="entry name" value="Glyco_hydro_3"/>
    <property type="match status" value="1"/>
</dbReference>
<proteinExistence type="inferred from homology"/>
<evidence type="ECO:0000256" key="3">
    <source>
        <dbReference type="SAM" id="SignalP"/>
    </source>
</evidence>
<feature type="domain" description="Fibronectin type III-like" evidence="4">
    <location>
        <begin position="712"/>
        <end position="781"/>
    </location>
</feature>
<dbReference type="InterPro" id="IPR001764">
    <property type="entry name" value="Glyco_hydro_3_N"/>
</dbReference>
<dbReference type="Pfam" id="PF14310">
    <property type="entry name" value="Fn3-like"/>
    <property type="match status" value="1"/>
</dbReference>
<dbReference type="FunFam" id="3.40.50.1700:FF:000009">
    <property type="entry name" value="Periplasmic beta-glucosidase"/>
    <property type="match status" value="1"/>
</dbReference>
<dbReference type="InterPro" id="IPR017853">
    <property type="entry name" value="GH"/>
</dbReference>
<dbReference type="OrthoDB" id="9805821at2"/>
<dbReference type="GO" id="GO:0008422">
    <property type="term" value="F:beta-glucosidase activity"/>
    <property type="evidence" value="ECO:0007669"/>
    <property type="project" value="UniProtKB-ARBA"/>
</dbReference>
<dbReference type="Gene3D" id="3.40.50.1700">
    <property type="entry name" value="Glycoside hydrolase family 3 C-terminal domain"/>
    <property type="match status" value="1"/>
</dbReference>
<dbReference type="SMART" id="SM01217">
    <property type="entry name" value="Fn3_like"/>
    <property type="match status" value="1"/>
</dbReference>
<dbReference type="GO" id="GO:0009251">
    <property type="term" value="P:glucan catabolic process"/>
    <property type="evidence" value="ECO:0007669"/>
    <property type="project" value="TreeGrafter"/>
</dbReference>
<dbReference type="PANTHER" id="PTHR30620">
    <property type="entry name" value="PERIPLASMIC BETA-GLUCOSIDASE-RELATED"/>
    <property type="match status" value="1"/>
</dbReference>
<dbReference type="InterPro" id="IPR036962">
    <property type="entry name" value="Glyco_hydro_3_N_sf"/>
</dbReference>
<reference evidence="5 6" key="1">
    <citation type="submission" date="2016-11" db="EMBL/GenBank/DDBJ databases">
        <authorList>
            <person name="Jaros S."/>
            <person name="Januszkiewicz K."/>
            <person name="Wedrychowicz H."/>
        </authorList>
    </citation>
    <scope>NUCLEOTIDE SEQUENCE [LARGE SCALE GENOMIC DNA]</scope>
    <source>
        <strain evidence="5 6">CGMCC 1.12145</strain>
    </source>
</reference>
<dbReference type="InterPro" id="IPR026891">
    <property type="entry name" value="Fn3-like"/>
</dbReference>
<dbReference type="InterPro" id="IPR013783">
    <property type="entry name" value="Ig-like_fold"/>
</dbReference>
<dbReference type="Gene3D" id="2.60.40.10">
    <property type="entry name" value="Immunoglobulins"/>
    <property type="match status" value="1"/>
</dbReference>
<dbReference type="Gene3D" id="3.20.20.300">
    <property type="entry name" value="Glycoside hydrolase, family 3, N-terminal domain"/>
    <property type="match status" value="1"/>
</dbReference>
<keyword evidence="3" id="KW-0732">Signal</keyword>
<accession>A0A1K1NDS2</accession>
<organism evidence="5 6">
    <name type="scientific">Sinomicrobium oceani</name>
    <dbReference type="NCBI Taxonomy" id="1150368"/>
    <lineage>
        <taxon>Bacteria</taxon>
        <taxon>Pseudomonadati</taxon>
        <taxon>Bacteroidota</taxon>
        <taxon>Flavobacteriia</taxon>
        <taxon>Flavobacteriales</taxon>
        <taxon>Flavobacteriaceae</taxon>
        <taxon>Sinomicrobium</taxon>
    </lineage>
</organism>
<keyword evidence="6" id="KW-1185">Reference proteome</keyword>
<sequence>MKALRHILWIILLISHFPVTAQKKNSGSPLYKNPSALVEDRVNDLLQHMTIEEKVGQLSTLLGWDMYSKKRNKVSESEVFREAIQEQHIGMLWATLRADPWTKKTLETGLNPKMAAQATNALQKYAIEHSRLGIPILLSEECPHGHMAIGTTVFPTSIGQSSTWNPELIKEMAAVIAREARLQGGHVGYGPVLDLAREPRWSRVEETYGEDPVLNSEMGKAMVEGFQGTDLKSGINIISTLKHFTAYGVPEGGHNGNAVHVGTRDLHQSYLPPFKTAVEAGALSVMTAYSSVDGVPSTANNWLLTDILRDTWGFKGFVVSDLGSIEGLLGNHHTAASFTEAAAMAANAGVDADLGGKGFGEHLLQAISSGMVSENTLDEAVKRVLRLKFEMGLFENPYVNPAKAAKEVRNAEHVALARKVAQQSITLLKNQDHLLPLRKDLKRIAVIGPNADNIYNQLGDYTAPQEEDNIVTVLEGIKNKVGASATVTYVKGCAIRDTTQTDISKAVEAAENAEVAIVVLGGSSARDFKTKYIDTGAATVDSENSKGIISDMESGEGYDRSTLDLLGNQIALLQAIVRTGTPTVLVLLKGRPLLLNWPSEHVPAILDAWYPGQEGGNAIADVLFGDYNPAGRLPVSVPKSVGQIPVYYNALFPVKHNYVEEDAEPLYSFGHGLSYTDFEYDNLSMEMLEKDDDIRVSIRFEIKNTGNTDGDEVAQLYLRDMAGSVVTPQKQLKAFRRVHLKAGERKTVEFELEAKDMMLWNVRQEWVTEAGTFSVMIGASSKDIRLKDTFKVSRTIKIKK</sequence>